<accession>A0ABS8WRF5</accession>
<dbReference type="EMBL" id="JACEIK010009640">
    <property type="protein sequence ID" value="MCE3052481.1"/>
    <property type="molecule type" value="Genomic_DNA"/>
</dbReference>
<evidence type="ECO:0000256" key="1">
    <source>
        <dbReference type="SAM" id="MobiDB-lite"/>
    </source>
</evidence>
<sequence length="164" mass="18686">MTKIGMRDWGPFTIPVDPYLLELVCEFYASYKAWKIILHHKDRADTIPCLLSVWNTTQVPIKVAILFAYIVDDTHINVGEIIADQFKRKAKQQATSLPYPSLVSILCLWDSCPLFRSLDKSMRVEGVITLDTKTDKDAPALKRPRAMEDRIQPPPSMLSNITHS</sequence>
<feature type="compositionally biased region" description="Basic and acidic residues" evidence="1">
    <location>
        <begin position="138"/>
        <end position="151"/>
    </location>
</feature>
<organism evidence="2 3">
    <name type="scientific">Datura stramonium</name>
    <name type="common">Jimsonweed</name>
    <name type="synonym">Common thornapple</name>
    <dbReference type="NCBI Taxonomy" id="4076"/>
    <lineage>
        <taxon>Eukaryota</taxon>
        <taxon>Viridiplantae</taxon>
        <taxon>Streptophyta</taxon>
        <taxon>Embryophyta</taxon>
        <taxon>Tracheophyta</taxon>
        <taxon>Spermatophyta</taxon>
        <taxon>Magnoliopsida</taxon>
        <taxon>eudicotyledons</taxon>
        <taxon>Gunneridae</taxon>
        <taxon>Pentapetalae</taxon>
        <taxon>asterids</taxon>
        <taxon>lamiids</taxon>
        <taxon>Solanales</taxon>
        <taxon>Solanaceae</taxon>
        <taxon>Solanoideae</taxon>
        <taxon>Datureae</taxon>
        <taxon>Datura</taxon>
    </lineage>
</organism>
<comment type="caution">
    <text evidence="2">The sequence shown here is derived from an EMBL/GenBank/DDBJ whole genome shotgun (WGS) entry which is preliminary data.</text>
</comment>
<feature type="region of interest" description="Disordered" evidence="1">
    <location>
        <begin position="138"/>
        <end position="164"/>
    </location>
</feature>
<gene>
    <name evidence="2" type="ORF">HAX54_052731</name>
</gene>
<protein>
    <submittedName>
        <fullName evidence="2">Uncharacterized protein</fullName>
    </submittedName>
</protein>
<name>A0ABS8WRF5_DATST</name>
<dbReference type="Proteomes" id="UP000823775">
    <property type="component" value="Unassembled WGS sequence"/>
</dbReference>
<proteinExistence type="predicted"/>
<keyword evidence="3" id="KW-1185">Reference proteome</keyword>
<reference evidence="2 3" key="1">
    <citation type="journal article" date="2021" name="BMC Genomics">
        <title>Datura genome reveals duplications of psychoactive alkaloid biosynthetic genes and high mutation rate following tissue culture.</title>
        <authorList>
            <person name="Rajewski A."/>
            <person name="Carter-House D."/>
            <person name="Stajich J."/>
            <person name="Litt A."/>
        </authorList>
    </citation>
    <scope>NUCLEOTIDE SEQUENCE [LARGE SCALE GENOMIC DNA]</scope>
    <source>
        <strain evidence="2">AR-01</strain>
    </source>
</reference>
<evidence type="ECO:0000313" key="2">
    <source>
        <dbReference type="EMBL" id="MCE3052481.1"/>
    </source>
</evidence>
<evidence type="ECO:0000313" key="3">
    <source>
        <dbReference type="Proteomes" id="UP000823775"/>
    </source>
</evidence>